<dbReference type="InterPro" id="IPR036259">
    <property type="entry name" value="MFS_trans_sf"/>
</dbReference>
<evidence type="ECO:0000259" key="8">
    <source>
        <dbReference type="PROSITE" id="PS50850"/>
    </source>
</evidence>
<comment type="subcellular location">
    <subcellularLocation>
        <location evidence="1">Cell membrane</location>
        <topology evidence="1">Multi-pass membrane protein</topology>
    </subcellularLocation>
</comment>
<dbReference type="EMBL" id="BOPO01000111">
    <property type="protein sequence ID" value="GIL30045.1"/>
    <property type="molecule type" value="Genomic_DNA"/>
</dbReference>
<feature type="transmembrane region" description="Helical" evidence="7">
    <location>
        <begin position="396"/>
        <end position="415"/>
    </location>
</feature>
<evidence type="ECO:0000313" key="10">
    <source>
        <dbReference type="Proteomes" id="UP000614996"/>
    </source>
</evidence>
<feature type="transmembrane region" description="Helical" evidence="7">
    <location>
        <begin position="185"/>
        <end position="205"/>
    </location>
</feature>
<evidence type="ECO:0000256" key="7">
    <source>
        <dbReference type="SAM" id="Phobius"/>
    </source>
</evidence>
<keyword evidence="10" id="KW-1185">Reference proteome</keyword>
<feature type="transmembrane region" description="Helical" evidence="7">
    <location>
        <begin position="64"/>
        <end position="85"/>
    </location>
</feature>
<keyword evidence="5 7" id="KW-1133">Transmembrane helix</keyword>
<dbReference type="SUPFAM" id="SSF103473">
    <property type="entry name" value="MFS general substrate transporter"/>
    <property type="match status" value="1"/>
</dbReference>
<evidence type="ECO:0000256" key="3">
    <source>
        <dbReference type="ARBA" id="ARBA00022475"/>
    </source>
</evidence>
<feature type="domain" description="Major facilitator superfamily (MFS) profile" evidence="8">
    <location>
        <begin position="235"/>
        <end position="452"/>
    </location>
</feature>
<keyword evidence="2" id="KW-0813">Transport</keyword>
<proteinExistence type="predicted"/>
<evidence type="ECO:0000256" key="5">
    <source>
        <dbReference type="ARBA" id="ARBA00022989"/>
    </source>
</evidence>
<dbReference type="InterPro" id="IPR020846">
    <property type="entry name" value="MFS_dom"/>
</dbReference>
<feature type="transmembrane region" description="Helical" evidence="7">
    <location>
        <begin position="370"/>
        <end position="390"/>
    </location>
</feature>
<organism evidence="9 10">
    <name type="scientific">Actinocatenispora comari</name>
    <dbReference type="NCBI Taxonomy" id="2807577"/>
    <lineage>
        <taxon>Bacteria</taxon>
        <taxon>Bacillati</taxon>
        <taxon>Actinomycetota</taxon>
        <taxon>Actinomycetes</taxon>
        <taxon>Micromonosporales</taxon>
        <taxon>Micromonosporaceae</taxon>
        <taxon>Actinocatenispora</taxon>
    </lineage>
</organism>
<evidence type="ECO:0000256" key="1">
    <source>
        <dbReference type="ARBA" id="ARBA00004651"/>
    </source>
</evidence>
<dbReference type="InterPro" id="IPR010290">
    <property type="entry name" value="TM_effector"/>
</dbReference>
<feature type="transmembrane region" description="Helical" evidence="7">
    <location>
        <begin position="92"/>
        <end position="116"/>
    </location>
</feature>
<comment type="caution">
    <text evidence="9">The sequence shown here is derived from an EMBL/GenBank/DDBJ whole genome shotgun (WGS) entry which is preliminary data.</text>
</comment>
<dbReference type="CDD" id="cd06173">
    <property type="entry name" value="MFS_MefA_like"/>
    <property type="match status" value="1"/>
</dbReference>
<keyword evidence="4 7" id="KW-0812">Transmembrane</keyword>
<dbReference type="PROSITE" id="PS50850">
    <property type="entry name" value="MFS"/>
    <property type="match status" value="1"/>
</dbReference>
<evidence type="ECO:0000256" key="2">
    <source>
        <dbReference type="ARBA" id="ARBA00022448"/>
    </source>
</evidence>
<accession>A0A8J4AG65</accession>
<dbReference type="PANTHER" id="PTHR23513:SF6">
    <property type="entry name" value="MAJOR FACILITATOR SUPERFAMILY ASSOCIATED DOMAIN-CONTAINING PROTEIN"/>
    <property type="match status" value="1"/>
</dbReference>
<dbReference type="Pfam" id="PF05977">
    <property type="entry name" value="MFS_3"/>
    <property type="match status" value="1"/>
</dbReference>
<dbReference type="Proteomes" id="UP000614996">
    <property type="component" value="Unassembled WGS sequence"/>
</dbReference>
<feature type="transmembrane region" description="Helical" evidence="7">
    <location>
        <begin position="268"/>
        <end position="291"/>
    </location>
</feature>
<dbReference type="GO" id="GO:0005886">
    <property type="term" value="C:plasma membrane"/>
    <property type="evidence" value="ECO:0007669"/>
    <property type="project" value="UniProtKB-SubCell"/>
</dbReference>
<dbReference type="PANTHER" id="PTHR23513">
    <property type="entry name" value="INTEGRAL MEMBRANE EFFLUX PROTEIN-RELATED"/>
    <property type="match status" value="1"/>
</dbReference>
<feature type="transmembrane region" description="Helical" evidence="7">
    <location>
        <begin position="236"/>
        <end position="262"/>
    </location>
</feature>
<evidence type="ECO:0000256" key="4">
    <source>
        <dbReference type="ARBA" id="ARBA00022692"/>
    </source>
</evidence>
<feature type="transmembrane region" description="Helical" evidence="7">
    <location>
        <begin position="303"/>
        <end position="321"/>
    </location>
</feature>
<dbReference type="GO" id="GO:0022857">
    <property type="term" value="F:transmembrane transporter activity"/>
    <property type="evidence" value="ECO:0007669"/>
    <property type="project" value="InterPro"/>
</dbReference>
<name>A0A8J4AG65_9ACTN</name>
<keyword evidence="3" id="KW-1003">Cell membrane</keyword>
<reference evidence="10" key="1">
    <citation type="journal article" date="2021" name="Int. J. Syst. Evol. Microbiol.">
        <title>Actinocatenispora comari sp. nov., an endophytic actinomycete isolated from aerial parts of Comarum salesowianum.</title>
        <authorList>
            <person name="Oyunbileg N."/>
            <person name="Iizaka Y."/>
            <person name="Hamada M."/>
            <person name="Davaapurev B.O."/>
            <person name="Fukumoto A."/>
            <person name="Tsetseg B."/>
            <person name="Kato F."/>
            <person name="Tamura T."/>
            <person name="Batkhuu J."/>
            <person name="Anzai Y."/>
        </authorList>
    </citation>
    <scope>NUCLEOTIDE SEQUENCE [LARGE SCALE GENOMIC DNA]</scope>
    <source>
        <strain evidence="10">NUM-2625</strain>
    </source>
</reference>
<protein>
    <submittedName>
        <fullName evidence="9">MFS transporter</fullName>
    </submittedName>
</protein>
<gene>
    <name evidence="9" type="ORF">NUM_52990</name>
</gene>
<dbReference type="Gene3D" id="1.20.1250.20">
    <property type="entry name" value="MFS general substrate transporter like domains"/>
    <property type="match status" value="1"/>
</dbReference>
<evidence type="ECO:0000313" key="9">
    <source>
        <dbReference type="EMBL" id="GIL30045.1"/>
    </source>
</evidence>
<evidence type="ECO:0000256" key="6">
    <source>
        <dbReference type="ARBA" id="ARBA00023136"/>
    </source>
</evidence>
<dbReference type="AlphaFoldDB" id="A0A8J4AG65"/>
<feature type="transmembrane region" description="Helical" evidence="7">
    <location>
        <begin position="327"/>
        <end position="349"/>
    </location>
</feature>
<sequence>MSALNFVARISRVTEKRRGGLLREHDFRHLWTADLASQLGTRLSMMALPLLAVITLDASTFQAAALSAAETAASLLLGLFAGALVDRMRCRPVLIVADLARFALLGSIPVAALFGVLGLPQLYVVAFAAGVGTVFFDTAHTTYLPRLIGREHLVEGNSRLASNTSVAAVAGSVGGGYLVQLFTAPVAIAVDAVSYLWSALWLATIRTGEPRPARPARPRLLGEIGEGIRFVRRQPILAAIAGNTATVLFFQAANQAIMMVFLVREVHLTPGVIGLLGTVGLLGALASSALTGRIARRLGSARALWVSTVLNGVGFLLYPLTGPGLGLAWYVLAGGLTAFTIITRHVMAVTARQQLCPDRLLGRVNATMELMTYGMMPLGALAGGVLGTLLGLRTTLLVAGLAILAASLFLVLSPVRRLRDLPAAERFDVPAAAPSAGVGTGPNEVGGERVTE</sequence>
<keyword evidence="6 7" id="KW-0472">Membrane</keyword>